<dbReference type="AlphaFoldDB" id="A0A6C1U2M5"/>
<feature type="non-terminal residue" evidence="1">
    <location>
        <position position="68"/>
    </location>
</feature>
<organism evidence="1">
    <name type="scientific">Wolbachia pipientis</name>
    <dbReference type="NCBI Taxonomy" id="955"/>
    <lineage>
        <taxon>Bacteria</taxon>
        <taxon>Pseudomonadati</taxon>
        <taxon>Pseudomonadota</taxon>
        <taxon>Alphaproteobacteria</taxon>
        <taxon>Rickettsiales</taxon>
        <taxon>Anaplasmataceae</taxon>
        <taxon>Wolbachieae</taxon>
        <taxon>Wolbachia</taxon>
    </lineage>
</organism>
<reference evidence="1" key="1">
    <citation type="submission" date="2019-07" db="EMBL/GenBank/DDBJ databases">
        <title>Genome assemblies of Wolbachia strains wAlbA and wAlbB in wild caught Aedes albopictus specimens.</title>
        <authorList>
            <person name="Kulkarni A."/>
            <person name="Yu W."/>
            <person name="Xue R.-D."/>
            <person name="Ma Y."/>
            <person name="Xu J."/>
        </authorList>
    </citation>
    <scope>NUCLEOTIDE SEQUENCE</scope>
    <source>
        <strain evidence="1">HN2016</strain>
    </source>
</reference>
<evidence type="ECO:0000313" key="1">
    <source>
        <dbReference type="EMBL" id="TVS98728.1"/>
    </source>
</evidence>
<sequence>MRKRQRLDFLHNHCLSKKPTTNFGVIPAHDAEIEKKRNMDPSVSYLDDRKIGTGMTRESYLSAMSFQH</sequence>
<protein>
    <submittedName>
        <fullName evidence="1">Uncharacterized protein</fullName>
    </submittedName>
</protein>
<name>A0A6C1U2M5_WOLPI</name>
<gene>
    <name evidence="1" type="ORF">COM42_001050</name>
</gene>
<dbReference type="Proteomes" id="UP000218080">
    <property type="component" value="Unassembled WGS sequence"/>
</dbReference>
<proteinExistence type="predicted"/>
<dbReference type="EMBL" id="NWVJ02000048">
    <property type="protein sequence ID" value="TVS98728.1"/>
    <property type="molecule type" value="Genomic_DNA"/>
</dbReference>
<comment type="caution">
    <text evidence="1">The sequence shown here is derived from an EMBL/GenBank/DDBJ whole genome shotgun (WGS) entry which is preliminary data.</text>
</comment>
<accession>A0A6C1U2M5</accession>